<evidence type="ECO:0000256" key="1">
    <source>
        <dbReference type="ARBA" id="ARBA00001926"/>
    </source>
</evidence>
<evidence type="ECO:0000256" key="6">
    <source>
        <dbReference type="ARBA" id="ARBA00022448"/>
    </source>
</evidence>
<keyword evidence="11" id="KW-0249">Electron transport</keyword>
<evidence type="ECO:0000256" key="15">
    <source>
        <dbReference type="ARBA" id="ARBA00051350"/>
    </source>
</evidence>
<evidence type="ECO:0000256" key="11">
    <source>
        <dbReference type="ARBA" id="ARBA00022982"/>
    </source>
</evidence>
<evidence type="ECO:0000256" key="20">
    <source>
        <dbReference type="ARBA" id="ARBA00080115"/>
    </source>
</evidence>
<accession>A0A4Q7YNX1</accession>
<comment type="subcellular location">
    <subcellularLocation>
        <location evidence="3">Periplasm</location>
    </subcellularLocation>
</comment>
<dbReference type="GO" id="GO:0020037">
    <property type="term" value="F:heme binding"/>
    <property type="evidence" value="ECO:0007669"/>
    <property type="project" value="InterPro"/>
</dbReference>
<evidence type="ECO:0000256" key="2">
    <source>
        <dbReference type="ARBA" id="ARBA00001971"/>
    </source>
</evidence>
<dbReference type="Pfam" id="PF02239">
    <property type="entry name" value="Cytochrom_D1"/>
    <property type="match status" value="1"/>
</dbReference>
<dbReference type="Proteomes" id="UP000292423">
    <property type="component" value="Unassembled WGS sequence"/>
</dbReference>
<evidence type="ECO:0000256" key="22">
    <source>
        <dbReference type="SAM" id="SignalP"/>
    </source>
</evidence>
<feature type="domain" description="Cytochrome c" evidence="23">
    <location>
        <begin position="71"/>
        <end position="150"/>
    </location>
</feature>
<dbReference type="EC" id="1.7.2.1" evidence="5"/>
<dbReference type="CDD" id="cd20779">
    <property type="entry name" value="8prop_hemeD1_NirS"/>
    <property type="match status" value="1"/>
</dbReference>
<sequence length="586" mass="64164">MKTTRKLLAGLAVAALPFAIQTAFAADEAAADAKAAHGSAAAANYEGAPSPLADVPMHQNINPKAPSMTEAEFQQGKQIFFERCAGCHGVLRKGATGKPLTPDITLEKGTDYLKAFITYGSPAGMPNWGTSGELTDAQVDLMARYIQQEPPQPPEFSMADMKNTWKVLIPADKRPKKKMNKINIDNLFSVTLRDAGQIALIDGDTKKIVNIIKTGYAVHISRLSKSGRYLYVIGRDARINLIDLWMEKPDNVAEIKIGLEARSVDTSKYKGFEDKLAVAGSYWPPQFVVMKGETLEPLKIVSTRGMTVDPQEYHPEPRVASIVASEFRPEWIINVKETGKIMMVDYSDLTNLKTTTIDAARFLHDGGWDSTKRYFLVAANKSNKIAVVDSKTDKLAKLVDVGAIPHPGRGANFVHPVFGPVWSTGHLGDDSIALIGTDPAGHKANAWKMVQKLTGQGGGSLFIKTHPKSHNLWVDTTLNPDAATSQSIAVYDINKMDGKKESPLKPEVLPIAQWANLGDGAKRVVQPEYNAKGDEVWFSVWSAKDKESAIVVVDDKTRKLKAVIKDPRLITPTGKFNVHNTQHDVY</sequence>
<evidence type="ECO:0000313" key="24">
    <source>
        <dbReference type="EMBL" id="RZU38541.1"/>
    </source>
</evidence>
<keyword evidence="13 21" id="KW-0408">Iron</keyword>
<protein>
    <recommendedName>
        <fullName evidence="17">Nitrite reductase</fullName>
        <ecNumber evidence="5">1.7.2.1</ecNumber>
        <ecNumber evidence="16">1.7.99.1</ecNumber>
    </recommendedName>
    <alternativeName>
        <fullName evidence="19">Cytochrome cd1</fullName>
    </alternativeName>
    <alternativeName>
        <fullName evidence="20">Cytochrome oxidase</fullName>
    </alternativeName>
    <alternativeName>
        <fullName evidence="18">Hydroxylamine reductase</fullName>
    </alternativeName>
</protein>
<evidence type="ECO:0000256" key="18">
    <source>
        <dbReference type="ARBA" id="ARBA00075012"/>
    </source>
</evidence>
<keyword evidence="25" id="KW-1185">Reference proteome</keyword>
<evidence type="ECO:0000256" key="9">
    <source>
        <dbReference type="ARBA" id="ARBA00022729"/>
    </source>
</evidence>
<dbReference type="InterPro" id="IPR009056">
    <property type="entry name" value="Cyt_c-like_dom"/>
</dbReference>
<dbReference type="AlphaFoldDB" id="A0A4Q7YNX1"/>
<dbReference type="GO" id="GO:0046872">
    <property type="term" value="F:metal ion binding"/>
    <property type="evidence" value="ECO:0007669"/>
    <property type="project" value="UniProtKB-KW"/>
</dbReference>
<proteinExistence type="predicted"/>
<evidence type="ECO:0000256" key="16">
    <source>
        <dbReference type="ARBA" id="ARBA00067067"/>
    </source>
</evidence>
<dbReference type="GO" id="GO:0050418">
    <property type="term" value="F:hydroxylamine reductase activity"/>
    <property type="evidence" value="ECO:0007669"/>
    <property type="project" value="UniProtKB-EC"/>
</dbReference>
<dbReference type="SUPFAM" id="SSF51004">
    <property type="entry name" value="C-terminal (heme d1) domain of cytochrome cd1-nitrite reductase"/>
    <property type="match status" value="1"/>
</dbReference>
<dbReference type="EMBL" id="SHKX01000013">
    <property type="protein sequence ID" value="RZU38541.1"/>
    <property type="molecule type" value="Genomic_DNA"/>
</dbReference>
<dbReference type="FunFam" id="2.140.10.20:FF:000001">
    <property type="entry name" value="Nitrite reductase NirS"/>
    <property type="match status" value="1"/>
</dbReference>
<keyword evidence="7 21" id="KW-0349">Heme</keyword>
<keyword evidence="6" id="KW-0813">Transport</keyword>
<comment type="catalytic activity">
    <reaction evidence="14">
        <text>nitric oxide + Fe(III)-[cytochrome c] + H2O = Fe(II)-[cytochrome c] + nitrite + 2 H(+)</text>
        <dbReference type="Rhea" id="RHEA:15233"/>
        <dbReference type="Rhea" id="RHEA-COMP:10350"/>
        <dbReference type="Rhea" id="RHEA-COMP:14399"/>
        <dbReference type="ChEBI" id="CHEBI:15377"/>
        <dbReference type="ChEBI" id="CHEBI:15378"/>
        <dbReference type="ChEBI" id="CHEBI:16301"/>
        <dbReference type="ChEBI" id="CHEBI:16480"/>
        <dbReference type="ChEBI" id="CHEBI:29033"/>
        <dbReference type="ChEBI" id="CHEBI:29034"/>
        <dbReference type="EC" id="1.7.2.1"/>
    </reaction>
</comment>
<dbReference type="Pfam" id="PF13442">
    <property type="entry name" value="Cytochrome_CBB3"/>
    <property type="match status" value="1"/>
</dbReference>
<dbReference type="InterPro" id="IPR036909">
    <property type="entry name" value="Cyt_c-like_dom_sf"/>
</dbReference>
<evidence type="ECO:0000256" key="21">
    <source>
        <dbReference type="PROSITE-ProRule" id="PRU00433"/>
    </source>
</evidence>
<dbReference type="EC" id="1.7.99.1" evidence="16"/>
<dbReference type="FunFam" id="1.10.760.10:FF:000027">
    <property type="entry name" value="Nitrite reductase"/>
    <property type="match status" value="1"/>
</dbReference>
<name>A0A4Q7YNX1_9GAMM</name>
<dbReference type="PROSITE" id="PS51007">
    <property type="entry name" value="CYTC"/>
    <property type="match status" value="1"/>
</dbReference>
<evidence type="ECO:0000256" key="4">
    <source>
        <dbReference type="ARBA" id="ARBA00011738"/>
    </source>
</evidence>
<evidence type="ECO:0000256" key="5">
    <source>
        <dbReference type="ARBA" id="ARBA00011882"/>
    </source>
</evidence>
<keyword evidence="12" id="KW-0560">Oxidoreductase</keyword>
<evidence type="ECO:0000256" key="7">
    <source>
        <dbReference type="ARBA" id="ARBA00022617"/>
    </source>
</evidence>
<keyword evidence="9 22" id="KW-0732">Signal</keyword>
<dbReference type="GO" id="GO:0042597">
    <property type="term" value="C:periplasmic space"/>
    <property type="evidence" value="ECO:0007669"/>
    <property type="project" value="UniProtKB-SubCell"/>
</dbReference>
<evidence type="ECO:0000256" key="19">
    <source>
        <dbReference type="ARBA" id="ARBA00077813"/>
    </source>
</evidence>
<evidence type="ECO:0000256" key="8">
    <source>
        <dbReference type="ARBA" id="ARBA00022723"/>
    </source>
</evidence>
<comment type="caution">
    <text evidence="24">The sequence shown here is derived from an EMBL/GenBank/DDBJ whole genome shotgun (WGS) entry which is preliminary data.</text>
</comment>
<reference evidence="24 25" key="1">
    <citation type="submission" date="2019-02" db="EMBL/GenBank/DDBJ databases">
        <title>Genomic Encyclopedia of Type Strains, Phase IV (KMG-IV): sequencing the most valuable type-strain genomes for metagenomic binning, comparative biology and taxonomic classification.</title>
        <authorList>
            <person name="Goeker M."/>
        </authorList>
    </citation>
    <scope>NUCLEOTIDE SEQUENCE [LARGE SCALE GENOMIC DNA]</scope>
    <source>
        <strain evidence="24 25">DSM 105135</strain>
    </source>
</reference>
<evidence type="ECO:0000256" key="3">
    <source>
        <dbReference type="ARBA" id="ARBA00004418"/>
    </source>
</evidence>
<feature type="chain" id="PRO_5020720000" description="Nitrite reductase" evidence="22">
    <location>
        <begin position="26"/>
        <end position="586"/>
    </location>
</feature>
<dbReference type="OrthoDB" id="9811281at2"/>
<dbReference type="RefSeq" id="WP_130414189.1">
    <property type="nucleotide sequence ID" value="NZ_SHKX01000013.1"/>
</dbReference>
<gene>
    <name evidence="24" type="ORF">EV700_2476</name>
</gene>
<evidence type="ECO:0000256" key="12">
    <source>
        <dbReference type="ARBA" id="ARBA00023002"/>
    </source>
</evidence>
<evidence type="ECO:0000256" key="10">
    <source>
        <dbReference type="ARBA" id="ARBA00022764"/>
    </source>
</evidence>
<dbReference type="InterPro" id="IPR011048">
    <property type="entry name" value="Haem_d1_sf"/>
</dbReference>
<comment type="subunit">
    <text evidence="4">Homodimer.</text>
</comment>
<dbReference type="SUPFAM" id="SSF46626">
    <property type="entry name" value="Cytochrome c"/>
    <property type="match status" value="1"/>
</dbReference>
<dbReference type="GO" id="GO:0050421">
    <property type="term" value="F:nitrite reductase (NO-forming) activity"/>
    <property type="evidence" value="ECO:0007669"/>
    <property type="project" value="UniProtKB-EC"/>
</dbReference>
<dbReference type="InterPro" id="IPR003143">
    <property type="entry name" value="Cyt_cd1_C_sf"/>
</dbReference>
<evidence type="ECO:0000259" key="23">
    <source>
        <dbReference type="PROSITE" id="PS51007"/>
    </source>
</evidence>
<evidence type="ECO:0000256" key="14">
    <source>
        <dbReference type="ARBA" id="ARBA00049340"/>
    </source>
</evidence>
<organism evidence="24 25">
    <name type="scientific">Fluviicoccus keumensis</name>
    <dbReference type="NCBI Taxonomy" id="1435465"/>
    <lineage>
        <taxon>Bacteria</taxon>
        <taxon>Pseudomonadati</taxon>
        <taxon>Pseudomonadota</taxon>
        <taxon>Gammaproteobacteria</taxon>
        <taxon>Moraxellales</taxon>
        <taxon>Moraxellaceae</taxon>
        <taxon>Fluviicoccus</taxon>
    </lineage>
</organism>
<dbReference type="Gene3D" id="2.140.10.20">
    <property type="entry name" value="C-terminal (heme d1) domain of cytochrome cd1-nitrite reductase"/>
    <property type="match status" value="1"/>
</dbReference>
<keyword evidence="10" id="KW-0574">Periplasm</keyword>
<keyword evidence="8 21" id="KW-0479">Metal-binding</keyword>
<comment type="cofactor">
    <cofactor evidence="1">
        <name>heme c</name>
        <dbReference type="ChEBI" id="CHEBI:61717"/>
    </cofactor>
</comment>
<feature type="signal peptide" evidence="22">
    <location>
        <begin position="1"/>
        <end position="25"/>
    </location>
</feature>
<evidence type="ECO:0000256" key="17">
    <source>
        <dbReference type="ARBA" id="ARBA00071688"/>
    </source>
</evidence>
<dbReference type="Gene3D" id="1.10.760.10">
    <property type="entry name" value="Cytochrome c-like domain"/>
    <property type="match status" value="1"/>
</dbReference>
<dbReference type="GO" id="GO:0009055">
    <property type="term" value="F:electron transfer activity"/>
    <property type="evidence" value="ECO:0007669"/>
    <property type="project" value="InterPro"/>
</dbReference>
<comment type="cofactor">
    <cofactor evidence="2">
        <name>heme</name>
        <dbReference type="ChEBI" id="CHEBI:30413"/>
    </cofactor>
</comment>
<comment type="catalytic activity">
    <reaction evidence="15">
        <text>A + NH4(+) + H2O = hydroxylamine + AH2 + H(+)</text>
        <dbReference type="Rhea" id="RHEA:22052"/>
        <dbReference type="ChEBI" id="CHEBI:13193"/>
        <dbReference type="ChEBI" id="CHEBI:15377"/>
        <dbReference type="ChEBI" id="CHEBI:15378"/>
        <dbReference type="ChEBI" id="CHEBI:15429"/>
        <dbReference type="ChEBI" id="CHEBI:17499"/>
        <dbReference type="ChEBI" id="CHEBI:28938"/>
        <dbReference type="EC" id="1.7.99.1"/>
    </reaction>
</comment>
<evidence type="ECO:0000256" key="13">
    <source>
        <dbReference type="ARBA" id="ARBA00023004"/>
    </source>
</evidence>
<evidence type="ECO:0000313" key="25">
    <source>
        <dbReference type="Proteomes" id="UP000292423"/>
    </source>
</evidence>